<dbReference type="Proteomes" id="UP000183952">
    <property type="component" value="Unassembled WGS sequence"/>
</dbReference>
<accession>A0A1M6NVQ2</accession>
<evidence type="ECO:0000313" key="3">
    <source>
        <dbReference type="EMBL" id="SHJ99718.1"/>
    </source>
</evidence>
<dbReference type="AlphaFoldDB" id="A0A1M6NVQ2"/>
<evidence type="ECO:0000256" key="1">
    <source>
        <dbReference type="ARBA" id="ARBA00008522"/>
    </source>
</evidence>
<protein>
    <recommendedName>
        <fullName evidence="2">UPF0178 protein SAMN02745248_01515</fullName>
    </recommendedName>
</protein>
<dbReference type="Pfam" id="PF02639">
    <property type="entry name" value="DUF188"/>
    <property type="match status" value="1"/>
</dbReference>
<name>A0A1M6NVQ2_9CLOT</name>
<dbReference type="PANTHER" id="PTHR35146:SF1">
    <property type="entry name" value="UPF0178 PROTEIN YAII"/>
    <property type="match status" value="1"/>
</dbReference>
<dbReference type="PANTHER" id="PTHR35146">
    <property type="entry name" value="UPF0178 PROTEIN YAII"/>
    <property type="match status" value="1"/>
</dbReference>
<dbReference type="HAMAP" id="MF_00489">
    <property type="entry name" value="UPF0178"/>
    <property type="match status" value="1"/>
</dbReference>
<dbReference type="NCBIfam" id="NF001095">
    <property type="entry name" value="PRK00124.1"/>
    <property type="match status" value="1"/>
</dbReference>
<keyword evidence="4" id="KW-1185">Reference proteome</keyword>
<sequence length="152" mass="17213">MIIHVDADACPSKSLIEEICVKYEVELVYYCCFSNVFYSTQGKTILVDDGFQSVDMKIANSCKQGDIVITQDYGVASMVLGMGCLAINPNGIIYDEYNIDQMLETRYLSAKVRRGGGRVANAKKRDYKDETRLKQNLERLIQKILFKGGFQR</sequence>
<organism evidence="3 4">
    <name type="scientific">Hathewaya proteolytica DSM 3090</name>
    <dbReference type="NCBI Taxonomy" id="1121331"/>
    <lineage>
        <taxon>Bacteria</taxon>
        <taxon>Bacillati</taxon>
        <taxon>Bacillota</taxon>
        <taxon>Clostridia</taxon>
        <taxon>Eubacteriales</taxon>
        <taxon>Clostridiaceae</taxon>
        <taxon>Hathewaya</taxon>
    </lineage>
</organism>
<dbReference type="RefSeq" id="WP_072903478.1">
    <property type="nucleotide sequence ID" value="NZ_FRAD01000011.1"/>
</dbReference>
<reference evidence="3 4" key="1">
    <citation type="submission" date="2016-11" db="EMBL/GenBank/DDBJ databases">
        <authorList>
            <person name="Jaros S."/>
            <person name="Januszkiewicz K."/>
            <person name="Wedrychowicz H."/>
        </authorList>
    </citation>
    <scope>NUCLEOTIDE SEQUENCE [LARGE SCALE GENOMIC DNA]</scope>
    <source>
        <strain evidence="3 4">DSM 3090</strain>
    </source>
</reference>
<dbReference type="EMBL" id="FRAD01000011">
    <property type="protein sequence ID" value="SHJ99718.1"/>
    <property type="molecule type" value="Genomic_DNA"/>
</dbReference>
<gene>
    <name evidence="3" type="ORF">SAMN02745248_01515</name>
</gene>
<evidence type="ECO:0000313" key="4">
    <source>
        <dbReference type="Proteomes" id="UP000183952"/>
    </source>
</evidence>
<proteinExistence type="inferred from homology"/>
<dbReference type="STRING" id="1121331.SAMN02745248_01515"/>
<evidence type="ECO:0000256" key="2">
    <source>
        <dbReference type="HAMAP-Rule" id="MF_00489"/>
    </source>
</evidence>
<dbReference type="InterPro" id="IPR003791">
    <property type="entry name" value="UPF0178"/>
</dbReference>
<comment type="similarity">
    <text evidence="1 2">Belongs to the UPF0178 family.</text>
</comment>
<dbReference type="OrthoDB" id="9798918at2"/>